<keyword evidence="2" id="KW-1185">Reference proteome</keyword>
<protein>
    <recommendedName>
        <fullName evidence="3">Glycosyltransferase</fullName>
    </recommendedName>
</protein>
<evidence type="ECO:0000313" key="2">
    <source>
        <dbReference type="Proteomes" id="UP000655208"/>
    </source>
</evidence>
<dbReference type="RefSeq" id="WP_188941587.1">
    <property type="nucleotide sequence ID" value="NZ_BMNA01000004.1"/>
</dbReference>
<accession>A0A917WFU4</accession>
<dbReference type="SUPFAM" id="SSF53756">
    <property type="entry name" value="UDP-Glycosyltransferase/glycogen phosphorylase"/>
    <property type="match status" value="1"/>
</dbReference>
<dbReference type="EMBL" id="BMNA01000004">
    <property type="protein sequence ID" value="GGM01528.1"/>
    <property type="molecule type" value="Genomic_DNA"/>
</dbReference>
<dbReference type="PANTHER" id="PTHR12526:SF635">
    <property type="entry name" value="GLYCOSYL TRANSFERASE GROUP 1"/>
    <property type="match status" value="1"/>
</dbReference>
<evidence type="ECO:0008006" key="3">
    <source>
        <dbReference type="Google" id="ProtNLM"/>
    </source>
</evidence>
<proteinExistence type="predicted"/>
<organism evidence="1 2">
    <name type="scientific">Nakamurella endophytica</name>
    <dbReference type="NCBI Taxonomy" id="1748367"/>
    <lineage>
        <taxon>Bacteria</taxon>
        <taxon>Bacillati</taxon>
        <taxon>Actinomycetota</taxon>
        <taxon>Actinomycetes</taxon>
        <taxon>Nakamurellales</taxon>
        <taxon>Nakamurellaceae</taxon>
        <taxon>Nakamurella</taxon>
    </lineage>
</organism>
<dbReference type="CDD" id="cd03801">
    <property type="entry name" value="GT4_PimA-like"/>
    <property type="match status" value="1"/>
</dbReference>
<dbReference type="Pfam" id="PF13692">
    <property type="entry name" value="Glyco_trans_1_4"/>
    <property type="match status" value="1"/>
</dbReference>
<evidence type="ECO:0000313" key="1">
    <source>
        <dbReference type="EMBL" id="GGM01528.1"/>
    </source>
</evidence>
<sequence>MSRQRILVVTDDAVGERMAGPAIRAWNIAAVLTPEHDVCLASTLRAPDLGPDAAGAAGFEVRDGSGERLRALAAGRDVLVLQGFTLRSHPWLAGLGAHVVVDLYDPIHLEMLEGGADATPAQQTFMLSGGLDALRIQMERGDFFLCASERQRDLWLGHLSALGRVNFAAYRQDVTLRKLIDVAPFGVPDDPAPRRAVPGPLRGGLPGVGAEDRVLLWAGGVYNWFDPVTLVDAVGDLTTGPDALTDVRLVFMGTKHPSVEDLSTVVLRQAVDRAAERGLLDRVVFFREGWVPYAERGRFLADADIGVSTHFLHVETAYSFRTRMLDYLWAGLPIVCSDGDEFARLVAARDLGAVVPTEDRAALAVVLRGLLVDPAARARAAARVRAVAPEYHWSVVLAPLVAYCRDPWRAADGGAHRRPAGRFGAFGARLDTRIDHLKIYADPAARRRLFVDGRWKVILRRELGKVGAALTRPLRRPSRR</sequence>
<reference evidence="1" key="1">
    <citation type="journal article" date="2014" name="Int. J. Syst. Evol. Microbiol.">
        <title>Complete genome sequence of Corynebacterium casei LMG S-19264T (=DSM 44701T), isolated from a smear-ripened cheese.</title>
        <authorList>
            <consortium name="US DOE Joint Genome Institute (JGI-PGF)"/>
            <person name="Walter F."/>
            <person name="Albersmeier A."/>
            <person name="Kalinowski J."/>
            <person name="Ruckert C."/>
        </authorList>
    </citation>
    <scope>NUCLEOTIDE SEQUENCE</scope>
    <source>
        <strain evidence="1">CGMCC 4.7308</strain>
    </source>
</reference>
<name>A0A917WFU4_9ACTN</name>
<dbReference type="GO" id="GO:0016757">
    <property type="term" value="F:glycosyltransferase activity"/>
    <property type="evidence" value="ECO:0007669"/>
    <property type="project" value="TreeGrafter"/>
</dbReference>
<dbReference type="PANTHER" id="PTHR12526">
    <property type="entry name" value="GLYCOSYLTRANSFERASE"/>
    <property type="match status" value="1"/>
</dbReference>
<dbReference type="Proteomes" id="UP000655208">
    <property type="component" value="Unassembled WGS sequence"/>
</dbReference>
<dbReference type="Gene3D" id="3.40.50.2000">
    <property type="entry name" value="Glycogen Phosphorylase B"/>
    <property type="match status" value="1"/>
</dbReference>
<gene>
    <name evidence="1" type="ORF">GCM10011594_21980</name>
</gene>
<comment type="caution">
    <text evidence="1">The sequence shown here is derived from an EMBL/GenBank/DDBJ whole genome shotgun (WGS) entry which is preliminary data.</text>
</comment>
<dbReference type="AlphaFoldDB" id="A0A917WFU4"/>
<reference evidence="1" key="2">
    <citation type="submission" date="2020-09" db="EMBL/GenBank/DDBJ databases">
        <authorList>
            <person name="Sun Q."/>
            <person name="Zhou Y."/>
        </authorList>
    </citation>
    <scope>NUCLEOTIDE SEQUENCE</scope>
    <source>
        <strain evidence="1">CGMCC 4.7308</strain>
    </source>
</reference>